<protein>
    <recommendedName>
        <fullName evidence="4">DUF3991 domain-containing protein</fullName>
    </recommendedName>
</protein>
<dbReference type="eggNOG" id="COG0358">
    <property type="taxonomic scope" value="Bacteria"/>
</dbReference>
<evidence type="ECO:0008006" key="4">
    <source>
        <dbReference type="Google" id="ProtNLM"/>
    </source>
</evidence>
<keyword evidence="3" id="KW-1185">Reference proteome</keyword>
<feature type="compositionally biased region" description="Polar residues" evidence="1">
    <location>
        <begin position="368"/>
        <end position="377"/>
    </location>
</feature>
<accession>R3W618</accession>
<evidence type="ECO:0000313" key="2">
    <source>
        <dbReference type="EMBL" id="EOL43007.1"/>
    </source>
</evidence>
<dbReference type="Proteomes" id="UP000013785">
    <property type="component" value="Unassembled WGS sequence"/>
</dbReference>
<feature type="compositionally biased region" description="Basic and acidic residues" evidence="1">
    <location>
        <begin position="354"/>
        <end position="366"/>
    </location>
</feature>
<evidence type="ECO:0000256" key="1">
    <source>
        <dbReference type="SAM" id="MobiDB-lite"/>
    </source>
</evidence>
<reference evidence="2 3" key="1">
    <citation type="submission" date="2013-02" db="EMBL/GenBank/DDBJ databases">
        <title>The Genome Sequence of Enterococcus phoeniculicola BAA-412.</title>
        <authorList>
            <consortium name="The Broad Institute Genome Sequencing Platform"/>
            <consortium name="The Broad Institute Genome Sequencing Center for Infectious Disease"/>
            <person name="Earl A.M."/>
            <person name="Gilmore M.S."/>
            <person name="Lebreton F."/>
            <person name="Walker B."/>
            <person name="Young S.K."/>
            <person name="Zeng Q."/>
            <person name="Gargeya S."/>
            <person name="Fitzgerald M."/>
            <person name="Haas B."/>
            <person name="Abouelleil A."/>
            <person name="Alvarado L."/>
            <person name="Arachchi H.M."/>
            <person name="Berlin A.M."/>
            <person name="Chapman S.B."/>
            <person name="Dewar J."/>
            <person name="Goldberg J."/>
            <person name="Griggs A."/>
            <person name="Gujja S."/>
            <person name="Hansen M."/>
            <person name="Howarth C."/>
            <person name="Imamovic A."/>
            <person name="Larimer J."/>
            <person name="McCowan C."/>
            <person name="Murphy C."/>
            <person name="Neiman D."/>
            <person name="Pearson M."/>
            <person name="Priest M."/>
            <person name="Roberts A."/>
            <person name="Saif S."/>
            <person name="Shea T."/>
            <person name="Sisk P."/>
            <person name="Sykes S."/>
            <person name="Wortman J."/>
            <person name="Nusbaum C."/>
            <person name="Birren B."/>
        </authorList>
    </citation>
    <scope>NUCLEOTIDE SEQUENCE [LARGE SCALE GENOMIC DNA]</scope>
    <source>
        <strain evidence="2 3">ATCC BAA-412</strain>
    </source>
</reference>
<dbReference type="STRING" id="154621.RV11_GL003176"/>
<dbReference type="PATRIC" id="fig|1158610.3.peg.1976"/>
<dbReference type="OrthoDB" id="9803716at2"/>
<sequence>MKPKVFTERQLNYARATPVFDYLTLRGEKFESVGRHWRHTVHDSLTISKKTGVATWRSRSDCHSYNNAINFISEFYNEPYEQVVQSLLEFRSSENIQRVKYETKDQHIQNLFDAKHLSKLNNYDTNKLSERGRNYLRSRFLSEKNIDKFAAKHLISSDNLENVLFKIGDIRNYQSLELVGISVQGIHAKELVKRIKEDSRGNMKLTRKYFKGLALDSNPERGFLFGYTTSQDNPITLFVTESPIESLSLLELNKNLYADRTRWYLSTEGLKEQILWSTVKQLKECFPNVTGFDVVLAYNNDEKGRDAIRRIHSTYIGSENLKMGLSLKLLVPEVENGDWNEVLELAKTGQLATRNEKKNEKEKAEKIFSNQKNNNVELQEMRSME</sequence>
<dbReference type="EMBL" id="AJAT01000016">
    <property type="protein sequence ID" value="EOL43007.1"/>
    <property type="molecule type" value="Genomic_DNA"/>
</dbReference>
<gene>
    <name evidence="2" type="ORF">UC3_01984</name>
</gene>
<comment type="caution">
    <text evidence="2">The sequence shown here is derived from an EMBL/GenBank/DDBJ whole genome shotgun (WGS) entry which is preliminary data.</text>
</comment>
<dbReference type="Gene3D" id="3.40.1360.10">
    <property type="match status" value="1"/>
</dbReference>
<feature type="region of interest" description="Disordered" evidence="1">
    <location>
        <begin position="354"/>
        <end position="385"/>
    </location>
</feature>
<name>R3W618_9ENTE</name>
<dbReference type="RefSeq" id="WP_010768646.1">
    <property type="nucleotide sequence ID" value="NZ_ASWE01000002.1"/>
</dbReference>
<dbReference type="AlphaFoldDB" id="R3W618"/>
<proteinExistence type="predicted"/>
<organism evidence="2 3">
    <name type="scientific">Enterococcus phoeniculicola ATCC BAA-412</name>
    <dbReference type="NCBI Taxonomy" id="1158610"/>
    <lineage>
        <taxon>Bacteria</taxon>
        <taxon>Bacillati</taxon>
        <taxon>Bacillota</taxon>
        <taxon>Bacilli</taxon>
        <taxon>Lactobacillales</taxon>
        <taxon>Enterococcaceae</taxon>
        <taxon>Enterococcus</taxon>
    </lineage>
</organism>
<dbReference type="HOGENOM" id="CLU_064258_0_0_9"/>
<dbReference type="Pfam" id="PF13155">
    <property type="entry name" value="Toprim_2"/>
    <property type="match status" value="1"/>
</dbReference>
<evidence type="ECO:0000313" key="3">
    <source>
        <dbReference type="Proteomes" id="UP000013785"/>
    </source>
</evidence>